<dbReference type="Proteomes" id="UP000281553">
    <property type="component" value="Unassembled WGS sequence"/>
</dbReference>
<accession>A0A3P7MG17</accession>
<gene>
    <name evidence="1" type="ORF">DILT_LOCUS14068</name>
</gene>
<dbReference type="AlphaFoldDB" id="A0A3P7MG17"/>
<reference evidence="1 2" key="1">
    <citation type="submission" date="2018-11" db="EMBL/GenBank/DDBJ databases">
        <authorList>
            <consortium name="Pathogen Informatics"/>
        </authorList>
    </citation>
    <scope>NUCLEOTIDE SEQUENCE [LARGE SCALE GENOMIC DNA]</scope>
</reference>
<dbReference type="OrthoDB" id="10453794at2759"/>
<organism evidence="1 2">
    <name type="scientific">Dibothriocephalus latus</name>
    <name type="common">Fish tapeworm</name>
    <name type="synonym">Diphyllobothrium latum</name>
    <dbReference type="NCBI Taxonomy" id="60516"/>
    <lineage>
        <taxon>Eukaryota</taxon>
        <taxon>Metazoa</taxon>
        <taxon>Spiralia</taxon>
        <taxon>Lophotrochozoa</taxon>
        <taxon>Platyhelminthes</taxon>
        <taxon>Cestoda</taxon>
        <taxon>Eucestoda</taxon>
        <taxon>Diphyllobothriidea</taxon>
        <taxon>Diphyllobothriidae</taxon>
        <taxon>Dibothriocephalus</taxon>
    </lineage>
</organism>
<protein>
    <submittedName>
        <fullName evidence="1">Uncharacterized protein</fullName>
    </submittedName>
</protein>
<sequence length="199" mass="22036">MYIDAACLPSEDVLLGDDEHLMTYQKNGVRGFAFARASFFDLGFQSTPLHALPTGNTRQSSLIQIWAQWMHTGGGEEENSNFSCHAATTDLASSCKYGHPFLRPPPPRLLGSIQIPLLHLLYGRSNEGLFKALSSTDSVVLHGTPDSFFLLPQTASVMQRRASAQLVYPLFKPDSEDFREAWVAVRLELVNQRKGGVQP</sequence>
<keyword evidence="2" id="KW-1185">Reference proteome</keyword>
<evidence type="ECO:0000313" key="2">
    <source>
        <dbReference type="Proteomes" id="UP000281553"/>
    </source>
</evidence>
<name>A0A3P7MG17_DIBLA</name>
<dbReference type="EMBL" id="UYRU01072628">
    <property type="protein sequence ID" value="VDN22483.1"/>
    <property type="molecule type" value="Genomic_DNA"/>
</dbReference>
<evidence type="ECO:0000313" key="1">
    <source>
        <dbReference type="EMBL" id="VDN22483.1"/>
    </source>
</evidence>
<proteinExistence type="predicted"/>